<comment type="subunit">
    <text evidence="1">Homodimer.</text>
</comment>
<dbReference type="RefSeq" id="XP_002767718.1">
    <property type="nucleotide sequence ID" value="XM_002767672.1"/>
</dbReference>
<dbReference type="EMBL" id="GG685043">
    <property type="protein sequence ID" value="EER00436.1"/>
    <property type="molecule type" value="Genomic_DNA"/>
</dbReference>
<dbReference type="SUPFAM" id="SSF49363">
    <property type="entry name" value="Purple acid phosphatase, N-terminal domain"/>
    <property type="match status" value="1"/>
</dbReference>
<evidence type="ECO:0000313" key="7">
    <source>
        <dbReference type="EMBL" id="EER00436.1"/>
    </source>
</evidence>
<dbReference type="PANTHER" id="PTHR45778:SF7">
    <property type="entry name" value="PURPLE ACID PHOSPHATASE"/>
    <property type="match status" value="1"/>
</dbReference>
<name>C5LS74_PERM5</name>
<gene>
    <name evidence="7" type="ORF">Pmar_PMAR027780</name>
</gene>
<sequence length="569" mass="62118">MFRLASYSVTKAIEAAIILVSLYHISGCSSSSGVTTTPASTTTSSSSTPPQPTDFSVCEESHFDLTPEVLQHSYDPVNIRLKEGVNPLAGDAVVFAPKDNASYSMLRVVASAADGPDGYVIRPVNPRGGGYRVSYQAANGEVACITDLTFAQGDDEPTQAYLTVTGDDSLQVNWVSGSSERGEVLYKKPGTTTWTQFNETSLARTYKAQDMCSAPATSEAFRDPGFFHSVTIPNVERDSVLQIKTGNGVSKEFTTSPRLLAGDALRHSVFMVGDLGTSGAGQLGGFSGFGFLQFPPPDPDRILSHMQQNDRIRLSIIYGDLAYANGFSTVWDQFGAEVEHNIGMKQPLVTSVGNHEYVSFDNPHGWYPPFGNYEFPDSGGECGVPFTHRYPVGSEEAKYWYSFDYGLVHYVMISTEHNYLNESDQHNWLEDDLANVDRNKTPWVIVTGHRPMYTSCALGKFNGDIAEALKSNVAPLFKKYNVSIYFTGHVHAYTRTSAIDGTVHILAGSARFLNLVCPIGTMPHVEKALSVIGYIELDVVSRSELRGTFWGYNVTSGEVTVQDTFVVGS</sequence>
<evidence type="ECO:0000256" key="4">
    <source>
        <dbReference type="RuleBase" id="RU361203"/>
    </source>
</evidence>
<comment type="similarity">
    <text evidence="4">Belongs to the metallophosphoesterase superfamily. Purple acid phosphatase family.</text>
</comment>
<evidence type="ECO:0000313" key="8">
    <source>
        <dbReference type="Proteomes" id="UP000007800"/>
    </source>
</evidence>
<evidence type="ECO:0000259" key="6">
    <source>
        <dbReference type="Pfam" id="PF00149"/>
    </source>
</evidence>
<reference evidence="7 8" key="1">
    <citation type="submission" date="2008-07" db="EMBL/GenBank/DDBJ databases">
        <authorList>
            <person name="El-Sayed N."/>
            <person name="Caler E."/>
            <person name="Inman J."/>
            <person name="Amedeo P."/>
            <person name="Hass B."/>
            <person name="Wortman J."/>
        </authorList>
    </citation>
    <scope>NUCLEOTIDE SEQUENCE [LARGE SCALE GENOMIC DNA]</scope>
    <source>
        <strain evidence="8">ATCC 50983 / TXsc</strain>
    </source>
</reference>
<keyword evidence="4" id="KW-0378">Hydrolase</keyword>
<dbReference type="InParanoid" id="C5LS74"/>
<dbReference type="EC" id="3.1.3.2" evidence="4"/>
<dbReference type="GO" id="GO:0046872">
    <property type="term" value="F:metal ion binding"/>
    <property type="evidence" value="ECO:0007669"/>
    <property type="project" value="InterPro"/>
</dbReference>
<dbReference type="OrthoDB" id="419159at2759"/>
<feature type="region of interest" description="Disordered" evidence="5">
    <location>
        <begin position="34"/>
        <end position="54"/>
    </location>
</feature>
<dbReference type="GeneID" id="9050208"/>
<dbReference type="InterPro" id="IPR004843">
    <property type="entry name" value="Calcineurin-like_PHP"/>
</dbReference>
<evidence type="ECO:0000256" key="5">
    <source>
        <dbReference type="SAM" id="MobiDB-lite"/>
    </source>
</evidence>
<keyword evidence="8" id="KW-1185">Reference proteome</keyword>
<dbReference type="GO" id="GO:0003993">
    <property type="term" value="F:acid phosphatase activity"/>
    <property type="evidence" value="ECO:0007669"/>
    <property type="project" value="UniProtKB-EC"/>
</dbReference>
<proteinExistence type="inferred from homology"/>
<dbReference type="InterPro" id="IPR029052">
    <property type="entry name" value="Metallo-depent_PP-like"/>
</dbReference>
<evidence type="ECO:0000256" key="2">
    <source>
        <dbReference type="ARBA" id="ARBA00022729"/>
    </source>
</evidence>
<evidence type="ECO:0000256" key="1">
    <source>
        <dbReference type="ARBA" id="ARBA00011738"/>
    </source>
</evidence>
<dbReference type="Gene3D" id="3.60.21.10">
    <property type="match status" value="1"/>
</dbReference>
<dbReference type="SUPFAM" id="SSF56300">
    <property type="entry name" value="Metallo-dependent phosphatases"/>
    <property type="match status" value="1"/>
</dbReference>
<dbReference type="InterPro" id="IPR008963">
    <property type="entry name" value="Purple_acid_Pase-like_N"/>
</dbReference>
<accession>C5LS74</accession>
<feature type="domain" description="Calcineurin-like phosphoesterase" evidence="6">
    <location>
        <begin position="298"/>
        <end position="493"/>
    </location>
</feature>
<dbReference type="OMA" id="SVCEESH"/>
<dbReference type="Pfam" id="PF00149">
    <property type="entry name" value="Metallophos"/>
    <property type="match status" value="1"/>
</dbReference>
<organism evidence="8">
    <name type="scientific">Perkinsus marinus (strain ATCC 50983 / TXsc)</name>
    <dbReference type="NCBI Taxonomy" id="423536"/>
    <lineage>
        <taxon>Eukaryota</taxon>
        <taxon>Sar</taxon>
        <taxon>Alveolata</taxon>
        <taxon>Perkinsozoa</taxon>
        <taxon>Perkinsea</taxon>
        <taxon>Perkinsida</taxon>
        <taxon>Perkinsidae</taxon>
        <taxon>Perkinsus</taxon>
    </lineage>
</organism>
<keyword evidence="2" id="KW-0732">Signal</keyword>
<dbReference type="InterPro" id="IPR041792">
    <property type="entry name" value="MPP_PAP"/>
</dbReference>
<feature type="compositionally biased region" description="Low complexity" evidence="5">
    <location>
        <begin position="34"/>
        <end position="48"/>
    </location>
</feature>
<dbReference type="PANTHER" id="PTHR45778">
    <property type="entry name" value="PURPLE ACID PHOSPHATASE-RELATED"/>
    <property type="match status" value="1"/>
</dbReference>
<comment type="catalytic activity">
    <reaction evidence="4">
        <text>a phosphate monoester + H2O = an alcohol + phosphate</text>
        <dbReference type="Rhea" id="RHEA:15017"/>
        <dbReference type="ChEBI" id="CHEBI:15377"/>
        <dbReference type="ChEBI" id="CHEBI:30879"/>
        <dbReference type="ChEBI" id="CHEBI:43474"/>
        <dbReference type="ChEBI" id="CHEBI:67140"/>
        <dbReference type="EC" id="3.1.3.2"/>
    </reaction>
</comment>
<protein>
    <recommendedName>
        <fullName evidence="4">Purple acid phosphatase</fullName>
        <ecNumber evidence="4">3.1.3.2</ecNumber>
    </recommendedName>
</protein>
<dbReference type="AlphaFoldDB" id="C5LS74"/>
<dbReference type="Proteomes" id="UP000007800">
    <property type="component" value="Unassembled WGS sequence"/>
</dbReference>
<keyword evidence="3" id="KW-0325">Glycoprotein</keyword>
<evidence type="ECO:0000256" key="3">
    <source>
        <dbReference type="ARBA" id="ARBA00023180"/>
    </source>
</evidence>
<dbReference type="CDD" id="cd00839">
    <property type="entry name" value="MPP_PAPs"/>
    <property type="match status" value="1"/>
</dbReference>